<keyword evidence="3" id="KW-1185">Reference proteome</keyword>
<name>E0VZ75_PEDHC</name>
<gene>
    <name evidence="2" type="primary">8235010</name>
    <name evidence="1" type="ORF">Phum_PHUM527870</name>
</gene>
<evidence type="ECO:0000313" key="2">
    <source>
        <dbReference type="EnsemblMetazoa" id="PHUM527870-PA"/>
    </source>
</evidence>
<dbReference type="RefSeq" id="XP_002431419.1">
    <property type="nucleotide sequence ID" value="XM_002431374.1"/>
</dbReference>
<dbReference type="InParanoid" id="E0VZ75"/>
<dbReference type="OrthoDB" id="7449659at2759"/>
<evidence type="ECO:0000313" key="3">
    <source>
        <dbReference type="Proteomes" id="UP000009046"/>
    </source>
</evidence>
<dbReference type="EnsemblMetazoa" id="PHUM527870-RA">
    <property type="protein sequence ID" value="PHUM527870-PA"/>
    <property type="gene ID" value="PHUM527870"/>
</dbReference>
<proteinExistence type="predicted"/>
<reference evidence="1" key="1">
    <citation type="submission" date="2007-04" db="EMBL/GenBank/DDBJ databases">
        <title>Annotation of Pediculus humanus corporis strain USDA.</title>
        <authorList>
            <person name="Kirkness E."/>
            <person name="Hannick L."/>
            <person name="Hass B."/>
            <person name="Bruggner R."/>
            <person name="Lawson D."/>
            <person name="Bidwell S."/>
            <person name="Joardar V."/>
            <person name="Caler E."/>
            <person name="Walenz B."/>
            <person name="Inman J."/>
            <person name="Schobel S."/>
            <person name="Galinsky K."/>
            <person name="Amedeo P."/>
            <person name="Strausberg R."/>
        </authorList>
    </citation>
    <scope>NUCLEOTIDE SEQUENCE</scope>
    <source>
        <strain evidence="1">USDA</strain>
    </source>
</reference>
<protein>
    <submittedName>
        <fullName evidence="1 2">Uncharacterized protein</fullName>
    </submittedName>
</protein>
<dbReference type="CTD" id="8235010"/>
<dbReference type="HOGENOM" id="CLU_736326_0_0_1"/>
<dbReference type="GeneID" id="8235010"/>
<reference evidence="2" key="3">
    <citation type="submission" date="2020-05" db="UniProtKB">
        <authorList>
            <consortium name="EnsemblMetazoa"/>
        </authorList>
    </citation>
    <scope>IDENTIFICATION</scope>
    <source>
        <strain evidence="2">USDA</strain>
    </source>
</reference>
<dbReference type="Proteomes" id="UP000009046">
    <property type="component" value="Unassembled WGS sequence"/>
</dbReference>
<dbReference type="VEuPathDB" id="VectorBase:PHUM527870"/>
<organism>
    <name type="scientific">Pediculus humanus subsp. corporis</name>
    <name type="common">Body louse</name>
    <dbReference type="NCBI Taxonomy" id="121224"/>
    <lineage>
        <taxon>Eukaryota</taxon>
        <taxon>Metazoa</taxon>
        <taxon>Ecdysozoa</taxon>
        <taxon>Arthropoda</taxon>
        <taxon>Hexapoda</taxon>
        <taxon>Insecta</taxon>
        <taxon>Pterygota</taxon>
        <taxon>Neoptera</taxon>
        <taxon>Paraneoptera</taxon>
        <taxon>Psocodea</taxon>
        <taxon>Troctomorpha</taxon>
        <taxon>Phthiraptera</taxon>
        <taxon>Anoplura</taxon>
        <taxon>Pediculidae</taxon>
        <taxon>Pediculus</taxon>
    </lineage>
</organism>
<dbReference type="EMBL" id="AAZO01006403">
    <property type="status" value="NOT_ANNOTATED_CDS"/>
    <property type="molecule type" value="Genomic_DNA"/>
</dbReference>
<accession>E0VZ75</accession>
<sequence>MPLSQIENDSKKLLFVDNIFQLLLYVYKDEISTDKTYLTHGLCEKGFLQFLSRIITLSSNVEHCLHIRKLGVLVLSYVIINLSEDVLMISKIEIEGVDNFQKEIYNGFSKLPLDGSKWLQMSQLSSDYYNRSENDIEAKNKIIFALEIQNDLSLSYTHHPAILYWAFSCEIGSIRLWLLNKTSDCKELEELIKKSSDVRFAILVLLDLAYSTLHSILSEGEYENLTGNIWFILPQMLGKYISDLTSAKNVDYVIELSSLKSPKCCFDIVTIIRISSLLSQVFIKSDLITILPCFTLTYSLLKLGIEMDDIRVIETFLRNVEFVEKIITSGMDSNIVEIITISLKLLTIFWKNGNQIKTTEEEVSQINKFCRWKSDY</sequence>
<dbReference type="KEGG" id="phu:Phum_PHUM527870"/>
<dbReference type="AlphaFoldDB" id="E0VZ75"/>
<reference evidence="1" key="2">
    <citation type="submission" date="2007-04" db="EMBL/GenBank/DDBJ databases">
        <title>The genome of the human body louse.</title>
        <authorList>
            <consortium name="The Human Body Louse Genome Consortium"/>
            <person name="Kirkness E."/>
            <person name="Walenz B."/>
            <person name="Hass B."/>
            <person name="Bruggner R."/>
            <person name="Strausberg R."/>
        </authorList>
    </citation>
    <scope>NUCLEOTIDE SEQUENCE</scope>
    <source>
        <strain evidence="1">USDA</strain>
    </source>
</reference>
<evidence type="ECO:0000313" key="1">
    <source>
        <dbReference type="EMBL" id="EEB18681.1"/>
    </source>
</evidence>
<dbReference type="EMBL" id="DS235850">
    <property type="protein sequence ID" value="EEB18681.1"/>
    <property type="molecule type" value="Genomic_DNA"/>
</dbReference>